<reference evidence="1 2" key="1">
    <citation type="submission" date="2017-09" db="EMBL/GenBank/DDBJ databases">
        <title>Depth-based differentiation of microbial function through sediment-hosted aquifers and enrichment of novel symbionts in the deep terrestrial subsurface.</title>
        <authorList>
            <person name="Probst A.J."/>
            <person name="Ladd B."/>
            <person name="Jarett J.K."/>
            <person name="Geller-Mcgrath D.E."/>
            <person name="Sieber C.M."/>
            <person name="Emerson J.B."/>
            <person name="Anantharaman K."/>
            <person name="Thomas B.C."/>
            <person name="Malmstrom R."/>
            <person name="Stieglmeier M."/>
            <person name="Klingl A."/>
            <person name="Woyke T."/>
            <person name="Ryan C.M."/>
            <person name="Banfield J.F."/>
        </authorList>
    </citation>
    <scope>NUCLEOTIDE SEQUENCE [LARGE SCALE GENOMIC DNA]</scope>
    <source>
        <strain evidence="1">CG17_big_fil_post_rev_8_21_14_2_50_48_46</strain>
    </source>
</reference>
<accession>A0A2M7G1G8</accession>
<organism evidence="1 2">
    <name type="scientific">bacterium (Candidatus Blackallbacteria) CG17_big_fil_post_rev_8_21_14_2_50_48_46</name>
    <dbReference type="NCBI Taxonomy" id="2014261"/>
    <lineage>
        <taxon>Bacteria</taxon>
        <taxon>Candidatus Blackallbacteria</taxon>
    </lineage>
</organism>
<evidence type="ECO:0000313" key="2">
    <source>
        <dbReference type="Proteomes" id="UP000231019"/>
    </source>
</evidence>
<evidence type="ECO:0000313" key="1">
    <source>
        <dbReference type="EMBL" id="PIW15569.1"/>
    </source>
</evidence>
<dbReference type="Proteomes" id="UP000231019">
    <property type="component" value="Unassembled WGS sequence"/>
</dbReference>
<dbReference type="AlphaFoldDB" id="A0A2M7G1G8"/>
<dbReference type="EMBL" id="PFFQ01000050">
    <property type="protein sequence ID" value="PIW15569.1"/>
    <property type="molecule type" value="Genomic_DNA"/>
</dbReference>
<comment type="caution">
    <text evidence="1">The sequence shown here is derived from an EMBL/GenBank/DDBJ whole genome shotgun (WGS) entry which is preliminary data.</text>
</comment>
<proteinExistence type="predicted"/>
<sequence length="187" mass="20587">MSWVSQKYDSFLQTLGLRKPPVTVAPPSPPAAAEEVKPHTLTQGENLRVEASNSGRRGTAQVSLGDSLQEQTQRWDQASQGHQIPEIQMAVKNGKSPTIALSEYLNKNGSLSREQRNQVANFMEQVMKYGTVKDSREQNFVGSNLIDVMKEGIRDKGITEEQVQLLANGDFTVQAYLGLVKDGQSIA</sequence>
<gene>
    <name evidence="1" type="ORF">COW36_16605</name>
</gene>
<protein>
    <submittedName>
        <fullName evidence="1">Uncharacterized protein</fullName>
    </submittedName>
</protein>
<name>A0A2M7G1G8_9BACT</name>